<evidence type="ECO:0000313" key="9">
    <source>
        <dbReference type="EMBL" id="SMF65835.1"/>
    </source>
</evidence>
<sequence length="434" mass="44444">MTFALGLIVLLALMILGVPIGFALGLAGVASLALIVPAPVILGLMTQVVHATAASYVLLTIPMFVLMAEFLSAGGVAQDLMLACNRMLRRVRGGLAMACVFAGALLASASGSSTASVASITRASYPTMRRLGYDCGFSVGTISIAGTLAIMIPPSIAFVVYGLMTDVSIGKLFIAGVLPGLLTAAGYIATIALLLWRRPGLAPTGASPNVGGDVGGDSAGLEGRGQVWPIVLLVAIVLGCLYGGVATPTEVGALGALAAGLISLGLGRMTGRRFATAVGNTLRTTALIVTIIFGAHLFGYFISFTHVTDQMLTWIAASGLSRYSVLLLVVLVYLGLGMVMDQFAIIILTAPISYALVTGLGFDGVWFGVIIVKTAEIGLVSPPMGLNVFIAASAAEVDARAGFAGVLPFIVTELVILALLIAVPEIVLYLPGTM</sequence>
<keyword evidence="10" id="KW-1185">Reference proteome</keyword>
<evidence type="ECO:0000259" key="8">
    <source>
        <dbReference type="Pfam" id="PF06808"/>
    </source>
</evidence>
<keyword evidence="4 7" id="KW-0812">Transmembrane</keyword>
<feature type="transmembrane region" description="Helical" evidence="7">
    <location>
        <begin position="27"/>
        <end position="44"/>
    </location>
</feature>
<keyword evidence="7" id="KW-0813">Transport</keyword>
<comment type="subcellular location">
    <subcellularLocation>
        <location evidence="1 7">Cell inner membrane</location>
        <topology evidence="1 7">Multi-pass membrane protein</topology>
    </subcellularLocation>
</comment>
<feature type="transmembrane region" description="Helical" evidence="7">
    <location>
        <begin position="56"/>
        <end position="75"/>
    </location>
</feature>
<feature type="transmembrane region" description="Helical" evidence="7">
    <location>
        <begin position="314"/>
        <end position="336"/>
    </location>
</feature>
<feature type="transmembrane region" description="Helical" evidence="7">
    <location>
        <begin position="131"/>
        <end position="152"/>
    </location>
</feature>
<feature type="transmembrane region" description="Helical" evidence="7">
    <location>
        <begin position="227"/>
        <end position="245"/>
    </location>
</feature>
<evidence type="ECO:0000256" key="6">
    <source>
        <dbReference type="ARBA" id="ARBA00023136"/>
    </source>
</evidence>
<dbReference type="RefSeq" id="WP_085125315.1">
    <property type="nucleotide sequence ID" value="NZ_FWZX01000026.1"/>
</dbReference>
<dbReference type="InterPro" id="IPR004681">
    <property type="entry name" value="TRAP_DctM"/>
</dbReference>
<evidence type="ECO:0000313" key="10">
    <source>
        <dbReference type="Proteomes" id="UP000192917"/>
    </source>
</evidence>
<keyword evidence="3 7" id="KW-0997">Cell inner membrane</keyword>
<feature type="transmembrane region" description="Helical" evidence="7">
    <location>
        <begin position="406"/>
        <end position="430"/>
    </location>
</feature>
<accession>A0A1Y6CN62</accession>
<protein>
    <recommendedName>
        <fullName evidence="7">TRAP transporter large permease protein</fullName>
    </recommendedName>
</protein>
<dbReference type="GO" id="GO:0005886">
    <property type="term" value="C:plasma membrane"/>
    <property type="evidence" value="ECO:0007669"/>
    <property type="project" value="UniProtKB-SubCell"/>
</dbReference>
<comment type="function">
    <text evidence="7">Part of the tripartite ATP-independent periplasmic (TRAP) transport system.</text>
</comment>
<dbReference type="EMBL" id="FWZX01000026">
    <property type="protein sequence ID" value="SMF65835.1"/>
    <property type="molecule type" value="Genomic_DNA"/>
</dbReference>
<dbReference type="STRING" id="560819.SAMN05428998_12653"/>
<evidence type="ECO:0000256" key="7">
    <source>
        <dbReference type="RuleBase" id="RU369079"/>
    </source>
</evidence>
<feature type="domain" description="TRAP C4-dicarboxylate transport system permease DctM subunit" evidence="8">
    <location>
        <begin position="7"/>
        <end position="426"/>
    </location>
</feature>
<dbReference type="AlphaFoldDB" id="A0A1Y6CN62"/>
<dbReference type="PIRSF" id="PIRSF006066">
    <property type="entry name" value="HI0050"/>
    <property type="match status" value="1"/>
</dbReference>
<evidence type="ECO:0000256" key="4">
    <source>
        <dbReference type="ARBA" id="ARBA00022692"/>
    </source>
</evidence>
<evidence type="ECO:0000256" key="1">
    <source>
        <dbReference type="ARBA" id="ARBA00004429"/>
    </source>
</evidence>
<keyword evidence="6 7" id="KW-0472">Membrane</keyword>
<feature type="transmembrane region" description="Helical" evidence="7">
    <location>
        <begin position="251"/>
        <end position="269"/>
    </location>
</feature>
<dbReference type="Proteomes" id="UP000192917">
    <property type="component" value="Unassembled WGS sequence"/>
</dbReference>
<reference evidence="9 10" key="1">
    <citation type="submission" date="2017-04" db="EMBL/GenBank/DDBJ databases">
        <authorList>
            <person name="Afonso C.L."/>
            <person name="Miller P.J."/>
            <person name="Scott M.A."/>
            <person name="Spackman E."/>
            <person name="Goraichik I."/>
            <person name="Dimitrov K.M."/>
            <person name="Suarez D.L."/>
            <person name="Swayne D.E."/>
        </authorList>
    </citation>
    <scope>NUCLEOTIDE SEQUENCE [LARGE SCALE GENOMIC DNA]</scope>
    <source>
        <strain evidence="9 10">USBA 355</strain>
    </source>
</reference>
<dbReference type="InterPro" id="IPR010656">
    <property type="entry name" value="DctM"/>
</dbReference>
<dbReference type="PANTHER" id="PTHR33362">
    <property type="entry name" value="SIALIC ACID TRAP TRANSPORTER PERMEASE PROTEIN SIAT-RELATED"/>
    <property type="match status" value="1"/>
</dbReference>
<evidence type="ECO:0000256" key="3">
    <source>
        <dbReference type="ARBA" id="ARBA00022519"/>
    </source>
</evidence>
<evidence type="ECO:0000256" key="5">
    <source>
        <dbReference type="ARBA" id="ARBA00022989"/>
    </source>
</evidence>
<feature type="transmembrane region" description="Helical" evidence="7">
    <location>
        <begin position="281"/>
        <end position="302"/>
    </location>
</feature>
<name>A0A1Y6CN62_9PROT</name>
<feature type="transmembrane region" description="Helical" evidence="7">
    <location>
        <begin position="172"/>
        <end position="196"/>
    </location>
</feature>
<keyword evidence="2" id="KW-1003">Cell membrane</keyword>
<dbReference type="PANTHER" id="PTHR33362:SF5">
    <property type="entry name" value="C4-DICARBOXYLATE TRAP TRANSPORTER LARGE PERMEASE PROTEIN DCTM"/>
    <property type="match status" value="1"/>
</dbReference>
<feature type="transmembrane region" description="Helical" evidence="7">
    <location>
        <begin position="343"/>
        <end position="362"/>
    </location>
</feature>
<keyword evidence="5 7" id="KW-1133">Transmembrane helix</keyword>
<gene>
    <name evidence="9" type="ORF">SAMN05428998_12653</name>
</gene>
<evidence type="ECO:0000256" key="2">
    <source>
        <dbReference type="ARBA" id="ARBA00022475"/>
    </source>
</evidence>
<organism evidence="9 10">
    <name type="scientific">Tistlia consotensis USBA 355</name>
    <dbReference type="NCBI Taxonomy" id="560819"/>
    <lineage>
        <taxon>Bacteria</taxon>
        <taxon>Pseudomonadati</taxon>
        <taxon>Pseudomonadota</taxon>
        <taxon>Alphaproteobacteria</taxon>
        <taxon>Rhodospirillales</taxon>
        <taxon>Rhodovibrionaceae</taxon>
        <taxon>Tistlia</taxon>
    </lineage>
</organism>
<dbReference type="NCBIfam" id="TIGR00786">
    <property type="entry name" value="dctM"/>
    <property type="match status" value="1"/>
</dbReference>
<comment type="similarity">
    <text evidence="7">Belongs to the TRAP transporter large permease family.</text>
</comment>
<dbReference type="GO" id="GO:0022857">
    <property type="term" value="F:transmembrane transporter activity"/>
    <property type="evidence" value="ECO:0007669"/>
    <property type="project" value="UniProtKB-UniRule"/>
</dbReference>
<proteinExistence type="inferred from homology"/>
<dbReference type="Pfam" id="PF06808">
    <property type="entry name" value="DctM"/>
    <property type="match status" value="1"/>
</dbReference>
<feature type="transmembrane region" description="Helical" evidence="7">
    <location>
        <begin position="95"/>
        <end position="119"/>
    </location>
</feature>
<comment type="subunit">
    <text evidence="7">The complex comprises the extracytoplasmic solute receptor protein and the two transmembrane proteins.</text>
</comment>